<evidence type="ECO:0000256" key="1">
    <source>
        <dbReference type="ARBA" id="ARBA00023224"/>
    </source>
</evidence>
<name>A0A2R5F7X1_9PROT</name>
<dbReference type="Proteomes" id="UP000245081">
    <property type="component" value="Unassembled WGS sequence"/>
</dbReference>
<feature type="domain" description="Methyl-accepting transducer" evidence="3">
    <location>
        <begin position="466"/>
        <end position="673"/>
    </location>
</feature>
<keyword evidence="1 2" id="KW-0807">Transducer</keyword>
<proteinExistence type="predicted"/>
<dbReference type="SMART" id="SM00283">
    <property type="entry name" value="MA"/>
    <property type="match status" value="1"/>
</dbReference>
<keyword evidence="5" id="KW-1185">Reference proteome</keyword>
<dbReference type="Pfam" id="PF10442">
    <property type="entry name" value="FIST_C"/>
    <property type="match status" value="1"/>
</dbReference>
<dbReference type="InterPro" id="IPR019494">
    <property type="entry name" value="FIST_C"/>
</dbReference>
<dbReference type="SUPFAM" id="SSF58104">
    <property type="entry name" value="Methyl-accepting chemotaxis protein (MCP) signaling domain"/>
    <property type="match status" value="1"/>
</dbReference>
<dbReference type="PANTHER" id="PTHR32089">
    <property type="entry name" value="METHYL-ACCEPTING CHEMOTAXIS PROTEIN MCPB"/>
    <property type="match status" value="1"/>
</dbReference>
<dbReference type="RefSeq" id="WP_109014825.1">
    <property type="nucleotide sequence ID" value="NZ_BDOQ01000003.1"/>
</dbReference>
<dbReference type="SMART" id="SM00897">
    <property type="entry name" value="FIST"/>
    <property type="match status" value="1"/>
</dbReference>
<gene>
    <name evidence="4" type="ORF">NMK_1199</name>
</gene>
<accession>A0A2R5F7X1</accession>
<dbReference type="PROSITE" id="PS50111">
    <property type="entry name" value="CHEMOTAXIS_TRANSDUC_2"/>
    <property type="match status" value="1"/>
</dbReference>
<organism evidence="4 5">
    <name type="scientific">Novimethylophilus kurashikiensis</name>
    <dbReference type="NCBI Taxonomy" id="1825523"/>
    <lineage>
        <taxon>Bacteria</taxon>
        <taxon>Pseudomonadati</taxon>
        <taxon>Pseudomonadota</taxon>
        <taxon>Betaproteobacteria</taxon>
        <taxon>Nitrosomonadales</taxon>
        <taxon>Methylophilaceae</taxon>
        <taxon>Novimethylophilus</taxon>
    </lineage>
</organism>
<evidence type="ECO:0000313" key="4">
    <source>
        <dbReference type="EMBL" id="GBG13648.1"/>
    </source>
</evidence>
<protein>
    <recommendedName>
        <fullName evidence="3">Methyl-accepting transducer domain-containing protein</fullName>
    </recommendedName>
</protein>
<dbReference type="OrthoDB" id="9807948at2"/>
<evidence type="ECO:0000313" key="5">
    <source>
        <dbReference type="Proteomes" id="UP000245081"/>
    </source>
</evidence>
<dbReference type="SMART" id="SM01204">
    <property type="entry name" value="FIST_C"/>
    <property type="match status" value="1"/>
</dbReference>
<reference evidence="4 5" key="1">
    <citation type="journal article" date="2018" name="Environ. Microbiol.">
        <title>Isolation and genomic characterization of Novimethylophilus kurashikiensis gen. nov. sp. nov., a new lanthanide-dependent methylotrophic species of Methylophilaceae.</title>
        <authorList>
            <person name="Lv H."/>
            <person name="Sahin N."/>
            <person name="Tani A."/>
        </authorList>
    </citation>
    <scope>NUCLEOTIDE SEQUENCE [LARGE SCALE GENOMIC DNA]</scope>
    <source>
        <strain evidence="4 5">La2-4</strain>
    </source>
</reference>
<dbReference type="EMBL" id="BDOQ01000003">
    <property type="protein sequence ID" value="GBG13648.1"/>
    <property type="molecule type" value="Genomic_DNA"/>
</dbReference>
<dbReference type="Pfam" id="PF08495">
    <property type="entry name" value="FIST"/>
    <property type="match status" value="1"/>
</dbReference>
<dbReference type="Pfam" id="PF00015">
    <property type="entry name" value="MCPsignal"/>
    <property type="match status" value="1"/>
</dbReference>
<comment type="caution">
    <text evidence="4">The sequence shown here is derived from an EMBL/GenBank/DDBJ whole genome shotgun (WGS) entry which is preliminary data.</text>
</comment>
<dbReference type="InterPro" id="IPR004089">
    <property type="entry name" value="MCPsignal_dom"/>
</dbReference>
<dbReference type="AlphaFoldDB" id="A0A2R5F7X1"/>
<dbReference type="InterPro" id="IPR013702">
    <property type="entry name" value="FIST_domain_N"/>
</dbReference>
<dbReference type="PANTHER" id="PTHR32089:SF112">
    <property type="entry name" value="LYSOZYME-LIKE PROTEIN-RELATED"/>
    <property type="match status" value="1"/>
</dbReference>
<evidence type="ECO:0000259" key="3">
    <source>
        <dbReference type="PROSITE" id="PS50111"/>
    </source>
</evidence>
<dbReference type="Gene3D" id="1.10.287.950">
    <property type="entry name" value="Methyl-accepting chemotaxis protein"/>
    <property type="match status" value="1"/>
</dbReference>
<evidence type="ECO:0000256" key="2">
    <source>
        <dbReference type="PROSITE-ProRule" id="PRU00284"/>
    </source>
</evidence>
<dbReference type="GO" id="GO:0016020">
    <property type="term" value="C:membrane"/>
    <property type="evidence" value="ECO:0007669"/>
    <property type="project" value="InterPro"/>
</dbReference>
<dbReference type="GO" id="GO:0007165">
    <property type="term" value="P:signal transduction"/>
    <property type="evidence" value="ECO:0007669"/>
    <property type="project" value="UniProtKB-KW"/>
</dbReference>
<sequence>MSLIRNYFAPAKPGIVTLQSNFGGLADKLASLGITPVFISGYVSPHLDIDAVARQVATRFPGVPMQICSTAGELCNVDPGNMYRSAEGAWDHVVLQLFDSSVISQVELIALPLNSEDLRRGGAFAPMRDRLDRLASNIRQMQVRMDIDHRDTLALIAFDGLSVSESFFMEALYESGRFPCLFVGGSAGGKFDFRNTWMHDGKQRLENHALIAFVKTAPGVRFGVFKTQNFEPTGTSFQVLTASLERRNISQVINGEGRIVPLIDALCVVLNCSQQELERKLADYSFAIRVRDELYVRSVQKIDLDENIIHFYCDVAPGDELLLVKRTGLVSTTENSFRKFMQGKPKPAFAGIFNDCILRRLYNGPELSAMGRIFEGIPIAGYSTFGEILGLNLNQTLTAIFFFKVSQGEAFNDDYVDNFVAHHGEFKAFFLRRQIGKLGGLSRVIVQQIADYKEQKFDNKLDALNFDNNIRSVVDGLNSLGDALRNANEQRESTAHQLEVCAEDLYSSVDGLTHQLDEQTHVIHQASSTVSFLTQQAKDVAGNARSLAIASQRIQGVVEVIQQISDQTNLLALNAAIEAARAGDAGRGFAVVADEVRGLAEKSRSSATEIGADISQLAREIEQVAQSIEVQSDNVADLSGMLQSIEEASSQTAHIAGHTKGVADTLKNFTAVS</sequence>